<organism evidence="3 4">
    <name type="scientific">Oceanirhabdus seepicola</name>
    <dbReference type="NCBI Taxonomy" id="2828781"/>
    <lineage>
        <taxon>Bacteria</taxon>
        <taxon>Bacillati</taxon>
        <taxon>Bacillota</taxon>
        <taxon>Clostridia</taxon>
        <taxon>Eubacteriales</taxon>
        <taxon>Clostridiaceae</taxon>
        <taxon>Oceanirhabdus</taxon>
    </lineage>
</organism>
<feature type="transmembrane region" description="Helical" evidence="1">
    <location>
        <begin position="6"/>
        <end position="23"/>
    </location>
</feature>
<keyword evidence="1" id="KW-0812">Transmembrane</keyword>
<dbReference type="PANTHER" id="PTHR35287">
    <property type="entry name" value="SI:ZFOS-911D5.4"/>
    <property type="match status" value="1"/>
</dbReference>
<reference evidence="3" key="1">
    <citation type="journal article" date="2021" name="mSystems">
        <title>Bacteria and Archaea Synergistically Convert Glycine Betaine to Biogenic Methane in the Formosa Cold Seep of the South China Sea.</title>
        <authorList>
            <person name="Li L."/>
            <person name="Zhang W."/>
            <person name="Zhang S."/>
            <person name="Song L."/>
            <person name="Sun Q."/>
            <person name="Zhang H."/>
            <person name="Xiang H."/>
            <person name="Dong X."/>
        </authorList>
    </citation>
    <scope>NUCLEOTIDE SEQUENCE</scope>
    <source>
        <strain evidence="3">ZWT</strain>
    </source>
</reference>
<name>A0A9J6NX18_9CLOT</name>
<dbReference type="PROSITE" id="PS50965">
    <property type="entry name" value="NERD"/>
    <property type="match status" value="1"/>
</dbReference>
<dbReference type="AlphaFoldDB" id="A0A9J6NX18"/>
<dbReference type="EMBL" id="JAGSOJ010000001">
    <property type="protein sequence ID" value="MCM1988604.1"/>
    <property type="molecule type" value="Genomic_DNA"/>
</dbReference>
<dbReference type="PANTHER" id="PTHR35287:SF1">
    <property type="entry name" value="SI:ZFOS-911D5.4"/>
    <property type="match status" value="1"/>
</dbReference>
<comment type="caution">
    <text evidence="3">The sequence shown here is derived from an EMBL/GenBank/DDBJ whole genome shotgun (WGS) entry which is preliminary data.</text>
</comment>
<sequence length="196" mass="23254">MKYIWIPILLIFIYVYLNYKRWLKTYHINKAGKIGERTSYKVLKKICKKKGYKIFKNIRIPLYDGSTEIDLLIVTSYGILVIENKNLSGNVFGKIHDKNWYQIKRSGEKKNFYNPIMQNEGHIKCLKYNLLKMGINNVSVLSFVVFSNNECQVNVIDNRIMKLPEMARWLNNKKMNNSHKINIKKISDIIREMKIN</sequence>
<proteinExistence type="predicted"/>
<keyword evidence="4" id="KW-1185">Reference proteome</keyword>
<dbReference type="Pfam" id="PF08378">
    <property type="entry name" value="NERD"/>
    <property type="match status" value="1"/>
</dbReference>
<evidence type="ECO:0000256" key="1">
    <source>
        <dbReference type="SAM" id="Phobius"/>
    </source>
</evidence>
<evidence type="ECO:0000313" key="3">
    <source>
        <dbReference type="EMBL" id="MCM1988604.1"/>
    </source>
</evidence>
<keyword evidence="1" id="KW-1133">Transmembrane helix</keyword>
<dbReference type="InterPro" id="IPR011528">
    <property type="entry name" value="NERD"/>
</dbReference>
<protein>
    <submittedName>
        <fullName evidence="3">NERD domain-containing protein</fullName>
    </submittedName>
</protein>
<accession>A0A9J6NX18</accession>
<evidence type="ECO:0000313" key="4">
    <source>
        <dbReference type="Proteomes" id="UP001056429"/>
    </source>
</evidence>
<dbReference type="RefSeq" id="WP_250857471.1">
    <property type="nucleotide sequence ID" value="NZ_JAGSOJ010000001.1"/>
</dbReference>
<gene>
    <name evidence="3" type="ORF">KDK92_02545</name>
</gene>
<feature type="domain" description="NERD" evidence="2">
    <location>
        <begin position="31"/>
        <end position="149"/>
    </location>
</feature>
<evidence type="ECO:0000259" key="2">
    <source>
        <dbReference type="PROSITE" id="PS50965"/>
    </source>
</evidence>
<dbReference type="Proteomes" id="UP001056429">
    <property type="component" value="Unassembled WGS sequence"/>
</dbReference>
<keyword evidence="1" id="KW-0472">Membrane</keyword>
<reference evidence="3" key="2">
    <citation type="submission" date="2021-04" db="EMBL/GenBank/DDBJ databases">
        <authorList>
            <person name="Dong X."/>
        </authorList>
    </citation>
    <scope>NUCLEOTIDE SEQUENCE</scope>
    <source>
        <strain evidence="3">ZWT</strain>
    </source>
</reference>